<sequence>MGAANEKSSDLSTFDQPKSIKTSRYGHDKNIPIGSTNKSLQNSYTRSPCAPKSPRFVENVILIWLDASLENITEATQKSLNQIRRLTHIVKTFSDVDKCVKFIESIEDEKIFLIVSGSFGPQITPIIENYNQVYSIFLYCGNKANHEQWVKQYKKIRTIHTQLKELCETVKYHISQYDKGLTSISVFPSSTNVELNEFNKEFIYLQVMKAILIEIRFDKKFRKDFMNYSRPFYLGNDLQMNLIDTFYENYDLHSPIWWYTRKCCLYGMLRKAFYKNDMEIMFKLAFFIRDLHRDIKKSYSDVHTHQRHPISVYRTTRMTLDEFTNIEKNYDGFIAFNDFLLTTLERSMALRFGNLIRIEPNAVGVIFKIVIDPITSSVPFISLNNLSYLSNTEGEILFSMNTLFRVEEIVKLNDRLYEIQLAPVGKKDKLIKSLLGCVQRLTTGVPGWYKLSKILIEANEYDQAEAVYKYVLSQANDNQLAERAYVQHQLGYIEEMRNNFPAAINNYQQSVDICLKTLPRDHPNLLATYINLASTYRKQGDYQKAWDYNQTALQILLQPHDPNTIVQQNSTAALYQEQNKYSEAQNIYEKSIQTILLDFPSHQTLLADTYHDLAALFYSMKDYTKAISNYEKTIAIEEKFTPPYSPALASAYYNLATAYEGLQDNKKAVKNAENAVEIARLTFGNEHSETQQYTNYLQQIKKLSR</sequence>
<keyword evidence="7" id="KW-1185">Reference proteome</keyword>
<dbReference type="Proteomes" id="UP000663877">
    <property type="component" value="Unassembled WGS sequence"/>
</dbReference>
<dbReference type="Pfam" id="PF13424">
    <property type="entry name" value="TPR_12"/>
    <property type="match status" value="2"/>
</dbReference>
<reference evidence="5" key="1">
    <citation type="submission" date="2021-02" db="EMBL/GenBank/DDBJ databases">
        <authorList>
            <person name="Nowell W R."/>
        </authorList>
    </citation>
    <scope>NUCLEOTIDE SEQUENCE</scope>
</reference>
<evidence type="ECO:0000256" key="2">
    <source>
        <dbReference type="ARBA" id="ARBA00022803"/>
    </source>
</evidence>
<feature type="repeat" description="TPR" evidence="3">
    <location>
        <begin position="607"/>
        <end position="640"/>
    </location>
</feature>
<evidence type="ECO:0000313" key="5">
    <source>
        <dbReference type="EMBL" id="CAF1409525.1"/>
    </source>
</evidence>
<feature type="compositionally biased region" description="Polar residues" evidence="4">
    <location>
        <begin position="10"/>
        <end position="22"/>
    </location>
</feature>
<dbReference type="EMBL" id="CAJNOI010001388">
    <property type="protein sequence ID" value="CAF1409525.1"/>
    <property type="molecule type" value="Genomic_DNA"/>
</dbReference>
<protein>
    <submittedName>
        <fullName evidence="5">Uncharacterized protein</fullName>
    </submittedName>
</protein>
<dbReference type="InterPro" id="IPR019734">
    <property type="entry name" value="TPR_rpt"/>
</dbReference>
<dbReference type="PANTHER" id="PTHR45641">
    <property type="entry name" value="TETRATRICOPEPTIDE REPEAT PROTEIN (AFU_ORTHOLOGUE AFUA_6G03870)"/>
    <property type="match status" value="1"/>
</dbReference>
<dbReference type="SMART" id="SM00028">
    <property type="entry name" value="TPR"/>
    <property type="match status" value="6"/>
</dbReference>
<gene>
    <name evidence="5" type="ORF">BJG266_LOCUS38123</name>
    <name evidence="6" type="ORF">QVE165_LOCUS54986</name>
</gene>
<name>A0A815LPE7_9BILA</name>
<dbReference type="Proteomes" id="UP000663832">
    <property type="component" value="Unassembled WGS sequence"/>
</dbReference>
<evidence type="ECO:0000313" key="6">
    <source>
        <dbReference type="EMBL" id="CAF1617001.1"/>
    </source>
</evidence>
<feature type="compositionally biased region" description="Polar residues" evidence="4">
    <location>
        <begin position="33"/>
        <end position="46"/>
    </location>
</feature>
<proteinExistence type="predicted"/>
<dbReference type="SUPFAM" id="SSF56399">
    <property type="entry name" value="ADP-ribosylation"/>
    <property type="match status" value="1"/>
</dbReference>
<dbReference type="PROSITE" id="PS50005">
    <property type="entry name" value="TPR"/>
    <property type="match status" value="1"/>
</dbReference>
<evidence type="ECO:0000256" key="1">
    <source>
        <dbReference type="ARBA" id="ARBA00022737"/>
    </source>
</evidence>
<organism evidence="5 8">
    <name type="scientific">Adineta steineri</name>
    <dbReference type="NCBI Taxonomy" id="433720"/>
    <lineage>
        <taxon>Eukaryota</taxon>
        <taxon>Metazoa</taxon>
        <taxon>Spiralia</taxon>
        <taxon>Gnathifera</taxon>
        <taxon>Rotifera</taxon>
        <taxon>Eurotatoria</taxon>
        <taxon>Bdelloidea</taxon>
        <taxon>Adinetida</taxon>
        <taxon>Adinetidae</taxon>
        <taxon>Adineta</taxon>
    </lineage>
</organism>
<keyword evidence="2 3" id="KW-0802">TPR repeat</keyword>
<dbReference type="SUPFAM" id="SSF48452">
    <property type="entry name" value="TPR-like"/>
    <property type="match status" value="1"/>
</dbReference>
<accession>A0A815LPE7</accession>
<evidence type="ECO:0000313" key="7">
    <source>
        <dbReference type="Proteomes" id="UP000663832"/>
    </source>
</evidence>
<evidence type="ECO:0000313" key="8">
    <source>
        <dbReference type="Proteomes" id="UP000663877"/>
    </source>
</evidence>
<dbReference type="EMBL" id="CAJNOM010001710">
    <property type="protein sequence ID" value="CAF1617001.1"/>
    <property type="molecule type" value="Genomic_DNA"/>
</dbReference>
<dbReference type="PANTHER" id="PTHR45641:SF19">
    <property type="entry name" value="NEPHROCYSTIN-3"/>
    <property type="match status" value="1"/>
</dbReference>
<dbReference type="Gene3D" id="3.90.176.10">
    <property type="entry name" value="Toxin ADP-ribosyltransferase, Chain A, domain 1"/>
    <property type="match status" value="1"/>
</dbReference>
<evidence type="ECO:0000256" key="3">
    <source>
        <dbReference type="PROSITE-ProRule" id="PRU00339"/>
    </source>
</evidence>
<dbReference type="InterPro" id="IPR011990">
    <property type="entry name" value="TPR-like_helical_dom_sf"/>
</dbReference>
<comment type="caution">
    <text evidence="5">The sequence shown here is derived from an EMBL/GenBank/DDBJ whole genome shotgun (WGS) entry which is preliminary data.</text>
</comment>
<keyword evidence="1" id="KW-0677">Repeat</keyword>
<feature type="region of interest" description="Disordered" evidence="4">
    <location>
        <begin position="1"/>
        <end position="48"/>
    </location>
</feature>
<dbReference type="OrthoDB" id="5986190at2759"/>
<evidence type="ECO:0000256" key="4">
    <source>
        <dbReference type="SAM" id="MobiDB-lite"/>
    </source>
</evidence>
<dbReference type="AlphaFoldDB" id="A0A815LPE7"/>
<dbReference type="Gene3D" id="1.25.40.10">
    <property type="entry name" value="Tetratricopeptide repeat domain"/>
    <property type="match status" value="2"/>
</dbReference>